<keyword evidence="2" id="KW-1185">Reference proteome</keyword>
<proteinExistence type="predicted"/>
<name>A0A7S5RAB8_9CAUD</name>
<sequence length="76" mass="8519">MTSISSTSNTVSFYSFLVFQGTDEHPCYSIGAHGRNELDALQNAISLYKTALKDFGENLDYQCIYTRRKDNGNENG</sequence>
<evidence type="ECO:0000313" key="2">
    <source>
        <dbReference type="Proteomes" id="UP000646667"/>
    </source>
</evidence>
<protein>
    <submittedName>
        <fullName evidence="1">Uncharacterized protein</fullName>
    </submittedName>
</protein>
<reference evidence="1 2" key="1">
    <citation type="submission" date="2020-01" db="EMBL/GenBank/DDBJ databases">
        <title>Patterns of diversity and host range of bacteriophage communities associated with bean-nodulatin bacteria.</title>
        <authorList>
            <person name="Vann Cauwenberghe J."/>
            <person name="Santamaria R.I."/>
            <person name="Bustos P."/>
            <person name="Juarez S."/>
            <person name="Gonzalez V."/>
        </authorList>
    </citation>
    <scope>NUCLEOTIDE SEQUENCE [LARGE SCALE GENOMIC DNA]</scope>
    <source>
        <strain evidence="2">RHph</strain>
    </source>
</reference>
<evidence type="ECO:0000313" key="1">
    <source>
        <dbReference type="EMBL" id="QIG74021.1"/>
    </source>
</evidence>
<dbReference type="EMBL" id="MN988534">
    <property type="protein sequence ID" value="QIG74021.1"/>
    <property type="molecule type" value="Genomic_DNA"/>
</dbReference>
<organism evidence="1 2">
    <name type="scientific">Rhizobium phage RHph_N34</name>
    <dbReference type="NCBI Taxonomy" id="2509586"/>
    <lineage>
        <taxon>Viruses</taxon>
        <taxon>Duplodnaviria</taxon>
        <taxon>Heunggongvirae</taxon>
        <taxon>Uroviricota</taxon>
        <taxon>Caudoviricetes</taxon>
        <taxon>Pootjesviridae</taxon>
        <taxon>Staniewskivirinae</taxon>
        <taxon>Trinifflemingvirus</taxon>
        <taxon>Trinifflemingvirus N34</taxon>
    </lineage>
</organism>
<dbReference type="Proteomes" id="UP000646667">
    <property type="component" value="Segment"/>
</dbReference>
<gene>
    <name evidence="1" type="ORF">EVC06_246</name>
</gene>
<accession>A0A7S5RAB8</accession>